<reference evidence="2" key="1">
    <citation type="submission" date="2016-08" db="EMBL/GenBank/DDBJ databases">
        <authorList>
            <person name="Merda D."/>
            <person name="Briand M."/>
            <person name="Taghouti G."/>
            <person name="Carrere S."/>
            <person name="Gouzy J."/>
            <person name="Portier P."/>
            <person name="Jacques M.-A."/>
            <person name="Fischer-Le Saux M."/>
        </authorList>
    </citation>
    <scope>NUCLEOTIDE SEQUENCE [LARGE SCALE GENOMIC DNA]</scope>
    <source>
        <strain evidence="2">CFBP1817</strain>
    </source>
</reference>
<accession>A0A2S7EVI7</accession>
<gene>
    <name evidence="1" type="ORF">XpopCFBP1817_05775</name>
</gene>
<comment type="caution">
    <text evidence="1">The sequence shown here is derived from an EMBL/GenBank/DDBJ whole genome shotgun (WGS) entry which is preliminary data.</text>
</comment>
<organism evidence="1 2">
    <name type="scientific">Xanthomonas populi</name>
    <dbReference type="NCBI Taxonomy" id="53414"/>
    <lineage>
        <taxon>Bacteria</taxon>
        <taxon>Pseudomonadati</taxon>
        <taxon>Pseudomonadota</taxon>
        <taxon>Gammaproteobacteria</taxon>
        <taxon>Lysobacterales</taxon>
        <taxon>Lysobacteraceae</taxon>
        <taxon>Xanthomonas</taxon>
    </lineage>
</organism>
<evidence type="ECO:0000313" key="1">
    <source>
        <dbReference type="EMBL" id="PPU97069.1"/>
    </source>
</evidence>
<sequence length="68" mass="7764">MGTILQALISVEDTKVIMSIHLEIPEDLIREFIQLYRLRKCQVQAKYGVVLMPPLQPLGYLVWKPAGV</sequence>
<keyword evidence="2" id="KW-1185">Reference proteome</keyword>
<dbReference type="AlphaFoldDB" id="A0A2S7EVI7"/>
<dbReference type="EMBL" id="MDEJ01000023">
    <property type="protein sequence ID" value="PPU97069.1"/>
    <property type="molecule type" value="Genomic_DNA"/>
</dbReference>
<name>A0A2S7EVI7_9XANT</name>
<protein>
    <submittedName>
        <fullName evidence="1">Uncharacterized protein</fullName>
    </submittedName>
</protein>
<evidence type="ECO:0000313" key="2">
    <source>
        <dbReference type="Proteomes" id="UP000239939"/>
    </source>
</evidence>
<dbReference type="Proteomes" id="UP000239939">
    <property type="component" value="Unassembled WGS sequence"/>
</dbReference>
<proteinExistence type="predicted"/>